<protein>
    <submittedName>
        <fullName evidence="4">D-amino-acid oxidase</fullName>
    </submittedName>
</protein>
<dbReference type="GO" id="GO:0055130">
    <property type="term" value="P:D-alanine catabolic process"/>
    <property type="evidence" value="ECO:0007669"/>
    <property type="project" value="TreeGrafter"/>
</dbReference>
<dbReference type="GO" id="GO:0008718">
    <property type="term" value="F:D-amino-acid dehydrogenase activity"/>
    <property type="evidence" value="ECO:0007669"/>
    <property type="project" value="TreeGrafter"/>
</dbReference>
<dbReference type="PANTHER" id="PTHR13847:SF280">
    <property type="entry name" value="D-AMINO ACID DEHYDROGENASE"/>
    <property type="match status" value="1"/>
</dbReference>
<comment type="caution">
    <text evidence="4">The sequence shown here is derived from an EMBL/GenBank/DDBJ whole genome shotgun (WGS) entry which is preliminary data.</text>
</comment>
<dbReference type="SUPFAM" id="SSF51905">
    <property type="entry name" value="FAD/NAD(P)-binding domain"/>
    <property type="match status" value="1"/>
</dbReference>
<dbReference type="InterPro" id="IPR006076">
    <property type="entry name" value="FAD-dep_OxRdtase"/>
</dbReference>
<sequence>MLQNIEAVPDSGEFPQAVDVVVIGAGIVGTAAAYELARKGVRVALFEKGLVGAEQSSRNWGWCRQQNRDHRELPLAMYSLRRWGELGAETGEELGFRRSGIVYATTRQSEIDTWQAWGTKARDFGFTSEILTPSRARELTSGSTTQWLGGVWSHDDGHADPFRASPALARAAQKLGALVHQNCAVRGLDIEAGRISGVWTERGLVRASTVVCAGGTWASLFCRRHGLTLPLAHVNGTAMLTSDAAPGVISTPLYTPTFALRPTIDGAYALSVSGRGRLEITPQLFRHARQFWPGFRNRLPNLKIRIGKSFFRGPEANEHWQMDGESPFERQRIVDPAPDHAMVDEALRAIKKEYPAMAALQVVRAWGGLIDSTPDLIPVISPAGPQGLLIAAGFSAHGFGIGPGAGRLVADLVCGDTPIVDPAPFRHARLVDGTELGKPGMI</sequence>
<dbReference type="InterPro" id="IPR036188">
    <property type="entry name" value="FAD/NAD-bd_sf"/>
</dbReference>
<dbReference type="Proteomes" id="UP000245212">
    <property type="component" value="Unassembled WGS sequence"/>
</dbReference>
<evidence type="ECO:0000256" key="1">
    <source>
        <dbReference type="ARBA" id="ARBA00009410"/>
    </source>
</evidence>
<evidence type="ECO:0000313" key="4">
    <source>
        <dbReference type="EMBL" id="PWF21268.1"/>
    </source>
</evidence>
<dbReference type="Gene3D" id="3.30.9.10">
    <property type="entry name" value="D-Amino Acid Oxidase, subunit A, domain 2"/>
    <property type="match status" value="1"/>
</dbReference>
<dbReference type="EMBL" id="QETA01000008">
    <property type="protein sequence ID" value="PWF21268.1"/>
    <property type="molecule type" value="Genomic_DNA"/>
</dbReference>
<comment type="similarity">
    <text evidence="1">Belongs to the DadA oxidoreductase family.</text>
</comment>
<reference evidence="5" key="1">
    <citation type="submission" date="2018-05" db="EMBL/GenBank/DDBJ databases">
        <authorList>
            <person name="Li Y."/>
        </authorList>
    </citation>
    <scope>NUCLEOTIDE SEQUENCE [LARGE SCALE GENOMIC DNA]</scope>
    <source>
        <strain evidence="5">3d-2-2</strain>
    </source>
</reference>
<evidence type="ECO:0000256" key="2">
    <source>
        <dbReference type="ARBA" id="ARBA00023002"/>
    </source>
</evidence>
<dbReference type="Gene3D" id="3.50.50.60">
    <property type="entry name" value="FAD/NAD(P)-binding domain"/>
    <property type="match status" value="2"/>
</dbReference>
<evidence type="ECO:0000259" key="3">
    <source>
        <dbReference type="Pfam" id="PF01266"/>
    </source>
</evidence>
<organism evidence="4 5">
    <name type="scientific">Corticimicrobacter populi</name>
    <dbReference type="NCBI Taxonomy" id="2175229"/>
    <lineage>
        <taxon>Bacteria</taxon>
        <taxon>Pseudomonadati</taxon>
        <taxon>Pseudomonadota</taxon>
        <taxon>Betaproteobacteria</taxon>
        <taxon>Burkholderiales</taxon>
        <taxon>Alcaligenaceae</taxon>
        <taxon>Corticimicrobacter</taxon>
    </lineage>
</organism>
<evidence type="ECO:0000313" key="5">
    <source>
        <dbReference type="Proteomes" id="UP000245212"/>
    </source>
</evidence>
<keyword evidence="2" id="KW-0560">Oxidoreductase</keyword>
<keyword evidence="5" id="KW-1185">Reference proteome</keyword>
<dbReference type="GO" id="GO:0005886">
    <property type="term" value="C:plasma membrane"/>
    <property type="evidence" value="ECO:0007669"/>
    <property type="project" value="TreeGrafter"/>
</dbReference>
<dbReference type="GO" id="GO:0005737">
    <property type="term" value="C:cytoplasm"/>
    <property type="evidence" value="ECO:0007669"/>
    <property type="project" value="TreeGrafter"/>
</dbReference>
<dbReference type="Pfam" id="PF01266">
    <property type="entry name" value="DAO"/>
    <property type="match status" value="1"/>
</dbReference>
<dbReference type="RefSeq" id="WP_109063075.1">
    <property type="nucleotide sequence ID" value="NZ_QETA01000008.1"/>
</dbReference>
<feature type="domain" description="FAD dependent oxidoreductase" evidence="3">
    <location>
        <begin position="19"/>
        <end position="412"/>
    </location>
</feature>
<gene>
    <name evidence="4" type="ORF">DD235_15770</name>
</gene>
<dbReference type="PANTHER" id="PTHR13847">
    <property type="entry name" value="SARCOSINE DEHYDROGENASE-RELATED"/>
    <property type="match status" value="1"/>
</dbReference>
<dbReference type="AlphaFoldDB" id="A0A2V1JWV8"/>
<accession>A0A2V1JWV8</accession>
<name>A0A2V1JWV8_9BURK</name>
<proteinExistence type="inferred from homology"/>